<keyword evidence="5 8" id="KW-0812">Transmembrane</keyword>
<feature type="transmembrane region" description="Helical" evidence="8">
    <location>
        <begin position="341"/>
        <end position="362"/>
    </location>
</feature>
<keyword evidence="7 8" id="KW-0472">Membrane</keyword>
<dbReference type="PANTHER" id="PTHR33908">
    <property type="entry name" value="MANNOSYLTRANSFERASE YKCB-RELATED"/>
    <property type="match status" value="1"/>
</dbReference>
<evidence type="ECO:0000256" key="5">
    <source>
        <dbReference type="ARBA" id="ARBA00022692"/>
    </source>
</evidence>
<dbReference type="InterPro" id="IPR038731">
    <property type="entry name" value="RgtA/B/C-like"/>
</dbReference>
<evidence type="ECO:0000256" key="3">
    <source>
        <dbReference type="ARBA" id="ARBA00022676"/>
    </source>
</evidence>
<dbReference type="Pfam" id="PF13231">
    <property type="entry name" value="PMT_2"/>
    <property type="match status" value="1"/>
</dbReference>
<dbReference type="PANTHER" id="PTHR33908:SF11">
    <property type="entry name" value="MEMBRANE PROTEIN"/>
    <property type="match status" value="1"/>
</dbReference>
<comment type="subcellular location">
    <subcellularLocation>
        <location evidence="1">Cell membrane</location>
        <topology evidence="1">Multi-pass membrane protein</topology>
    </subcellularLocation>
</comment>
<dbReference type="RefSeq" id="WP_131569328.1">
    <property type="nucleotide sequence ID" value="NZ_JAINFK010000003.1"/>
</dbReference>
<dbReference type="Proteomes" id="UP000291301">
    <property type="component" value="Unassembled WGS sequence"/>
</dbReference>
<evidence type="ECO:0000256" key="1">
    <source>
        <dbReference type="ARBA" id="ARBA00004651"/>
    </source>
</evidence>
<feature type="domain" description="Glycosyltransferase RgtA/B/C/D-like" evidence="9">
    <location>
        <begin position="66"/>
        <end position="225"/>
    </location>
</feature>
<keyword evidence="4 10" id="KW-0808">Transferase</keyword>
<evidence type="ECO:0000256" key="6">
    <source>
        <dbReference type="ARBA" id="ARBA00022989"/>
    </source>
</evidence>
<feature type="transmembrane region" description="Helical" evidence="8">
    <location>
        <begin position="142"/>
        <end position="159"/>
    </location>
</feature>
<evidence type="ECO:0000256" key="8">
    <source>
        <dbReference type="SAM" id="Phobius"/>
    </source>
</evidence>
<dbReference type="OrthoDB" id="7671407at2"/>
<evidence type="ECO:0000256" key="2">
    <source>
        <dbReference type="ARBA" id="ARBA00022475"/>
    </source>
</evidence>
<feature type="transmembrane region" description="Helical" evidence="8">
    <location>
        <begin position="257"/>
        <end position="279"/>
    </location>
</feature>
<organism evidence="10 11">
    <name type="scientific">Oricola cellulosilytica</name>
    <dbReference type="NCBI Taxonomy" id="1429082"/>
    <lineage>
        <taxon>Bacteria</taxon>
        <taxon>Pseudomonadati</taxon>
        <taxon>Pseudomonadota</taxon>
        <taxon>Alphaproteobacteria</taxon>
        <taxon>Hyphomicrobiales</taxon>
        <taxon>Ahrensiaceae</taxon>
        <taxon>Oricola</taxon>
    </lineage>
</organism>
<evidence type="ECO:0000256" key="7">
    <source>
        <dbReference type="ARBA" id="ARBA00023136"/>
    </source>
</evidence>
<protein>
    <submittedName>
        <fullName evidence="10">Phospholipid carrier-dependent glycosyltransferase</fullName>
    </submittedName>
</protein>
<evidence type="ECO:0000313" key="10">
    <source>
        <dbReference type="EMBL" id="TCD13878.1"/>
    </source>
</evidence>
<keyword evidence="2" id="KW-1003">Cell membrane</keyword>
<dbReference type="GO" id="GO:0005886">
    <property type="term" value="C:plasma membrane"/>
    <property type="evidence" value="ECO:0007669"/>
    <property type="project" value="UniProtKB-SubCell"/>
</dbReference>
<name>A0A4R0PCH1_9HYPH</name>
<dbReference type="EMBL" id="SJST01000004">
    <property type="protein sequence ID" value="TCD13878.1"/>
    <property type="molecule type" value="Genomic_DNA"/>
</dbReference>
<feature type="transmembrane region" description="Helical" evidence="8">
    <location>
        <begin position="202"/>
        <end position="220"/>
    </location>
</feature>
<gene>
    <name evidence="10" type="ORF">E0D97_12350</name>
</gene>
<dbReference type="GO" id="GO:0016763">
    <property type="term" value="F:pentosyltransferase activity"/>
    <property type="evidence" value="ECO:0007669"/>
    <property type="project" value="TreeGrafter"/>
</dbReference>
<feature type="transmembrane region" description="Helical" evidence="8">
    <location>
        <begin position="315"/>
        <end position="334"/>
    </location>
</feature>
<sequence length="500" mass="53728">MAIAIPKAPSTLTPARETHLLILAIVLIALFALRAMSLALSSTSLGFDEAQYWAWSQNLTLGYFTKPPLIAWLIGGTTTLCGDGALCVRMPANLLHIASSVLAYAAGRQLYDWRVGFWSAIVYATIPGVAVSSYLMTTDVPLIFFWFVALIAFHAHLHAPRLATGMALGLAVGLGLNAKYAMIFFVLCAVLYVAATRPSRKVVAAPSTWLALAIAALLIAPNMLWNLSNGFATFEHTVNDNMEWGGLDLHPKDALEFLVTQFGVLGPVIFGAYLVLLFTGRRTDKPESDRFLLFLSLPVFLLITLQALMSQAEANWSATAFPAAVILTTAHLLIPRYSVSFLASLAINGAIALFAIGGIMMITPANVPAKSLRPVHQIFGGEDLRNGLIAALEPAGVETVVAEGRAMTAEVIHALRGTYYDVRALVMPGAAPSNDFEKTRPWTPDMALPVILVRGAGSGEPEFLSGRKSLIGIIESPSLKLRYGVLNIWKVEPPETGSSA</sequence>
<dbReference type="AlphaFoldDB" id="A0A4R0PCH1"/>
<comment type="caution">
    <text evidence="10">The sequence shown here is derived from an EMBL/GenBank/DDBJ whole genome shotgun (WGS) entry which is preliminary data.</text>
</comment>
<accession>A0A4R0PCH1</accession>
<evidence type="ECO:0000256" key="4">
    <source>
        <dbReference type="ARBA" id="ARBA00022679"/>
    </source>
</evidence>
<keyword evidence="11" id="KW-1185">Reference proteome</keyword>
<keyword evidence="6 8" id="KW-1133">Transmembrane helix</keyword>
<evidence type="ECO:0000313" key="11">
    <source>
        <dbReference type="Proteomes" id="UP000291301"/>
    </source>
</evidence>
<feature type="transmembrane region" description="Helical" evidence="8">
    <location>
        <begin position="291"/>
        <end position="309"/>
    </location>
</feature>
<feature type="transmembrane region" description="Helical" evidence="8">
    <location>
        <begin position="117"/>
        <end position="135"/>
    </location>
</feature>
<feature type="transmembrane region" description="Helical" evidence="8">
    <location>
        <begin position="165"/>
        <end position="195"/>
    </location>
</feature>
<evidence type="ECO:0000259" key="9">
    <source>
        <dbReference type="Pfam" id="PF13231"/>
    </source>
</evidence>
<dbReference type="InterPro" id="IPR050297">
    <property type="entry name" value="LipidA_mod_glycosyltrf_83"/>
</dbReference>
<feature type="transmembrane region" description="Helical" evidence="8">
    <location>
        <begin position="20"/>
        <end position="40"/>
    </location>
</feature>
<keyword evidence="3" id="KW-0328">Glycosyltransferase</keyword>
<reference evidence="10 11" key="1">
    <citation type="journal article" date="2015" name="Antonie Van Leeuwenhoek">
        <title>Oricola cellulosilytica gen. nov., sp. nov., a cellulose-degrading bacterium of the family Phyllobacteriaceae isolated from surface seashore water, and emended descriptions of Mesorhizobium loti and Phyllobacterium myrsinacearum.</title>
        <authorList>
            <person name="Hameed A."/>
            <person name="Shahina M."/>
            <person name="Lai W.A."/>
            <person name="Lin S.Y."/>
            <person name="Young L.S."/>
            <person name="Liu Y.C."/>
            <person name="Hsu Y.H."/>
            <person name="Young C.C."/>
        </authorList>
    </citation>
    <scope>NUCLEOTIDE SEQUENCE [LARGE SCALE GENOMIC DNA]</scope>
    <source>
        <strain evidence="10 11">KCTC 52183</strain>
    </source>
</reference>
<dbReference type="GO" id="GO:0009103">
    <property type="term" value="P:lipopolysaccharide biosynthetic process"/>
    <property type="evidence" value="ECO:0007669"/>
    <property type="project" value="UniProtKB-ARBA"/>
</dbReference>
<proteinExistence type="predicted"/>